<proteinExistence type="predicted"/>
<comment type="caution">
    <text evidence="2">The sequence shown here is derived from an EMBL/GenBank/DDBJ whole genome shotgun (WGS) entry which is preliminary data.</text>
</comment>
<dbReference type="AlphaFoldDB" id="A0A392VF27"/>
<organism evidence="2 3">
    <name type="scientific">Trifolium medium</name>
    <dbReference type="NCBI Taxonomy" id="97028"/>
    <lineage>
        <taxon>Eukaryota</taxon>
        <taxon>Viridiplantae</taxon>
        <taxon>Streptophyta</taxon>
        <taxon>Embryophyta</taxon>
        <taxon>Tracheophyta</taxon>
        <taxon>Spermatophyta</taxon>
        <taxon>Magnoliopsida</taxon>
        <taxon>eudicotyledons</taxon>
        <taxon>Gunneridae</taxon>
        <taxon>Pentapetalae</taxon>
        <taxon>rosids</taxon>
        <taxon>fabids</taxon>
        <taxon>Fabales</taxon>
        <taxon>Fabaceae</taxon>
        <taxon>Papilionoideae</taxon>
        <taxon>50 kb inversion clade</taxon>
        <taxon>NPAAA clade</taxon>
        <taxon>Hologalegina</taxon>
        <taxon>IRL clade</taxon>
        <taxon>Trifolieae</taxon>
        <taxon>Trifolium</taxon>
    </lineage>
</organism>
<feature type="region of interest" description="Disordered" evidence="1">
    <location>
        <begin position="1"/>
        <end position="28"/>
    </location>
</feature>
<name>A0A392VF27_9FABA</name>
<dbReference type="Proteomes" id="UP000265520">
    <property type="component" value="Unassembled WGS sequence"/>
</dbReference>
<feature type="non-terminal residue" evidence="2">
    <location>
        <position position="28"/>
    </location>
</feature>
<accession>A0A392VF27</accession>
<evidence type="ECO:0000313" key="3">
    <source>
        <dbReference type="Proteomes" id="UP000265520"/>
    </source>
</evidence>
<sequence length="28" mass="3080">MAITSIAPTNATPEQRKLADESKLHDLK</sequence>
<protein>
    <submittedName>
        <fullName evidence="2">Uncharacterized protein</fullName>
    </submittedName>
</protein>
<keyword evidence="3" id="KW-1185">Reference proteome</keyword>
<evidence type="ECO:0000256" key="1">
    <source>
        <dbReference type="SAM" id="MobiDB-lite"/>
    </source>
</evidence>
<evidence type="ECO:0000313" key="2">
    <source>
        <dbReference type="EMBL" id="MCI85561.1"/>
    </source>
</evidence>
<feature type="compositionally biased region" description="Polar residues" evidence="1">
    <location>
        <begin position="1"/>
        <end position="13"/>
    </location>
</feature>
<dbReference type="EMBL" id="LXQA011118648">
    <property type="protein sequence ID" value="MCI85561.1"/>
    <property type="molecule type" value="Genomic_DNA"/>
</dbReference>
<feature type="compositionally biased region" description="Basic and acidic residues" evidence="1">
    <location>
        <begin position="14"/>
        <end position="28"/>
    </location>
</feature>
<reference evidence="2 3" key="1">
    <citation type="journal article" date="2018" name="Front. Plant Sci.">
        <title>Red Clover (Trifolium pratense) and Zigzag Clover (T. medium) - A Picture of Genomic Similarities and Differences.</title>
        <authorList>
            <person name="Dluhosova J."/>
            <person name="Istvanek J."/>
            <person name="Nedelnik J."/>
            <person name="Repkova J."/>
        </authorList>
    </citation>
    <scope>NUCLEOTIDE SEQUENCE [LARGE SCALE GENOMIC DNA]</scope>
    <source>
        <strain evidence="3">cv. 10/8</strain>
        <tissue evidence="2">Leaf</tissue>
    </source>
</reference>